<keyword evidence="1" id="KW-0175">Coiled coil</keyword>
<dbReference type="EMBL" id="JAOTJC010000016">
    <property type="protein sequence ID" value="MCU7556058.1"/>
    <property type="molecule type" value="Genomic_DNA"/>
</dbReference>
<name>A0ABT2VT07_9ALTE</name>
<evidence type="ECO:0000256" key="1">
    <source>
        <dbReference type="SAM" id="Coils"/>
    </source>
</evidence>
<feature type="chain" id="PRO_5046428785" description="Tetratricopeptide repeat protein" evidence="2">
    <location>
        <begin position="23"/>
        <end position="672"/>
    </location>
</feature>
<comment type="caution">
    <text evidence="3">The sequence shown here is derived from an EMBL/GenBank/DDBJ whole genome shotgun (WGS) entry which is preliminary data.</text>
</comment>
<evidence type="ECO:0000313" key="4">
    <source>
        <dbReference type="Proteomes" id="UP001209257"/>
    </source>
</evidence>
<reference evidence="4" key="1">
    <citation type="submission" date="2023-07" db="EMBL/GenBank/DDBJ databases">
        <title>Study on multiphase classification of strain Alteromonas salexigens isolated from the Yellow Sea.</title>
        <authorList>
            <person name="Sun L."/>
        </authorList>
    </citation>
    <scope>NUCLEOTIDE SEQUENCE [LARGE SCALE GENOMIC DNA]</scope>
    <source>
        <strain evidence="4">ASW11-19</strain>
    </source>
</reference>
<feature type="signal peptide" evidence="2">
    <location>
        <begin position="1"/>
        <end position="22"/>
    </location>
</feature>
<sequence length="672" mass="75611">MKVAKSVAGIVFGALLTGPVQAAEKPDTGQALSRMHLGNAKYALYHADPFNALTRIAVAAEQPLTPADARQLALLQGSAALGWGMPTQAGQVLQQVLDQDISDEATRVRAHYWLSRLYFSQNQPQQARPHYEKIAGMAASDKRGETHYLSEAQWDKLHYMAANIQVLEDAPESYSEQLSDTDIEAYYLLYNRGVMAFQRNQLREAEAFFAQAQQGLSTHLSPGRKKTQGLMSWLGLSKDNQPEQVSAAEYQALLNQILLARGQTLLAEGKLAQATDAFGQISGQTLARDEALLGYGWALAQGDDWPMAMGVWQFLTEQPENLYTLQARHALGLGYAKHKGYQDALQHFEALDDALIEAVEELDTLKQRVAQPKYWFVIGNALSHDNPGEPLPSAYVTWPQVHRDILKRIVTTEQAQSSYALLQHLRTLSDMRDMLDQKQDDIRQFTMLIDERRVEHARRVSAIDTASHDDTLRTLTEQAGALRERLQKAAREAEQADTDDEYFAAIAQLARPGQQPQLTRLQSASKQLRLLQQHDKAKPAHQARLQRLKGILQWQIDDEFVPLMWQYNKQLDSLDSLRKEAAQRLHALEQLVANPAMFDEQQARVDAAAVQIASRQQEVSQLADTVISTLISRTRQALETRRSYLLEQQTTTRLALLQLRDRWQPDEQGGGQ</sequence>
<evidence type="ECO:0000313" key="3">
    <source>
        <dbReference type="EMBL" id="MCU7556058.1"/>
    </source>
</evidence>
<gene>
    <name evidence="3" type="ORF">OCL06_15815</name>
</gene>
<feature type="coiled-coil region" evidence="1">
    <location>
        <begin position="472"/>
        <end position="499"/>
    </location>
</feature>
<keyword evidence="4" id="KW-1185">Reference proteome</keyword>
<accession>A0ABT2VT07</accession>
<dbReference type="Proteomes" id="UP001209257">
    <property type="component" value="Unassembled WGS sequence"/>
</dbReference>
<keyword evidence="2" id="KW-0732">Signal</keyword>
<dbReference type="SUPFAM" id="SSF48452">
    <property type="entry name" value="TPR-like"/>
    <property type="match status" value="2"/>
</dbReference>
<evidence type="ECO:0008006" key="5">
    <source>
        <dbReference type="Google" id="ProtNLM"/>
    </source>
</evidence>
<dbReference type="Gene3D" id="1.25.40.10">
    <property type="entry name" value="Tetratricopeptide repeat domain"/>
    <property type="match status" value="1"/>
</dbReference>
<proteinExistence type="predicted"/>
<protein>
    <recommendedName>
        <fullName evidence="5">Tetratricopeptide repeat protein</fullName>
    </recommendedName>
</protein>
<evidence type="ECO:0000256" key="2">
    <source>
        <dbReference type="SAM" id="SignalP"/>
    </source>
</evidence>
<dbReference type="RefSeq" id="WP_262996342.1">
    <property type="nucleotide sequence ID" value="NZ_JAOTJC010000016.1"/>
</dbReference>
<dbReference type="InterPro" id="IPR011990">
    <property type="entry name" value="TPR-like_helical_dom_sf"/>
</dbReference>
<organism evidence="3 4">
    <name type="scientific">Alteromonas salexigens</name>
    <dbReference type="NCBI Taxonomy" id="2982530"/>
    <lineage>
        <taxon>Bacteria</taxon>
        <taxon>Pseudomonadati</taxon>
        <taxon>Pseudomonadota</taxon>
        <taxon>Gammaproteobacteria</taxon>
        <taxon>Alteromonadales</taxon>
        <taxon>Alteromonadaceae</taxon>
        <taxon>Alteromonas/Salinimonas group</taxon>
        <taxon>Alteromonas</taxon>
    </lineage>
</organism>